<keyword evidence="2" id="KW-1185">Reference proteome</keyword>
<dbReference type="Proteomes" id="UP000242715">
    <property type="component" value="Unassembled WGS sequence"/>
</dbReference>
<sequence length="82" mass="9139">MKLCPSSKPVNTSRNWTAPFHRFHFPPSWFQPSGNVLAIFEEKSGDLSKIRFVTQSTSSMCPCFQGSPPLCWTPSSVKFDGG</sequence>
<evidence type="ECO:0000313" key="2">
    <source>
        <dbReference type="Proteomes" id="UP000242715"/>
    </source>
</evidence>
<gene>
    <name evidence="1" type="ORF">TSUD_385700</name>
</gene>
<organism evidence="1 2">
    <name type="scientific">Trifolium subterraneum</name>
    <name type="common">Subterranean clover</name>
    <dbReference type="NCBI Taxonomy" id="3900"/>
    <lineage>
        <taxon>Eukaryota</taxon>
        <taxon>Viridiplantae</taxon>
        <taxon>Streptophyta</taxon>
        <taxon>Embryophyta</taxon>
        <taxon>Tracheophyta</taxon>
        <taxon>Spermatophyta</taxon>
        <taxon>Magnoliopsida</taxon>
        <taxon>eudicotyledons</taxon>
        <taxon>Gunneridae</taxon>
        <taxon>Pentapetalae</taxon>
        <taxon>rosids</taxon>
        <taxon>fabids</taxon>
        <taxon>Fabales</taxon>
        <taxon>Fabaceae</taxon>
        <taxon>Papilionoideae</taxon>
        <taxon>50 kb inversion clade</taxon>
        <taxon>NPAAA clade</taxon>
        <taxon>Hologalegina</taxon>
        <taxon>IRL clade</taxon>
        <taxon>Trifolieae</taxon>
        <taxon>Trifolium</taxon>
    </lineage>
</organism>
<accession>A0A2Z6MDV6</accession>
<protein>
    <submittedName>
        <fullName evidence="1">Uncharacterized protein</fullName>
    </submittedName>
</protein>
<dbReference type="EMBL" id="DF973272">
    <property type="protein sequence ID" value="GAU23582.1"/>
    <property type="molecule type" value="Genomic_DNA"/>
</dbReference>
<reference evidence="2" key="1">
    <citation type="journal article" date="2017" name="Front. Plant Sci.">
        <title>Climate Clever Clovers: New Paradigm to Reduce the Environmental Footprint of Ruminants by Breeding Low Methanogenic Forages Utilizing Haplotype Variation.</title>
        <authorList>
            <person name="Kaur P."/>
            <person name="Appels R."/>
            <person name="Bayer P.E."/>
            <person name="Keeble-Gagnere G."/>
            <person name="Wang J."/>
            <person name="Hirakawa H."/>
            <person name="Shirasawa K."/>
            <person name="Vercoe P."/>
            <person name="Stefanova K."/>
            <person name="Durmic Z."/>
            <person name="Nichols P."/>
            <person name="Revell C."/>
            <person name="Isobe S.N."/>
            <person name="Edwards D."/>
            <person name="Erskine W."/>
        </authorList>
    </citation>
    <scope>NUCLEOTIDE SEQUENCE [LARGE SCALE GENOMIC DNA]</scope>
    <source>
        <strain evidence="2">cv. Daliak</strain>
    </source>
</reference>
<evidence type="ECO:0000313" key="1">
    <source>
        <dbReference type="EMBL" id="GAU23582.1"/>
    </source>
</evidence>
<dbReference type="AlphaFoldDB" id="A0A2Z6MDV6"/>
<name>A0A2Z6MDV6_TRISU</name>
<proteinExistence type="predicted"/>